<reference evidence="3 5" key="3">
    <citation type="submission" date="2016-10" db="EMBL/GenBank/DDBJ databases">
        <authorList>
            <person name="de Groot N.N."/>
        </authorList>
    </citation>
    <scope>NUCLEOTIDE SEQUENCE [LARGE SCALE GENOMIC DNA]</scope>
    <source>
        <strain evidence="3 5">CGMCC 1.6117</strain>
    </source>
</reference>
<proteinExistence type="predicted"/>
<feature type="signal peptide" evidence="1">
    <location>
        <begin position="1"/>
        <end position="23"/>
    </location>
</feature>
<dbReference type="Proteomes" id="UP000029846">
    <property type="component" value="Unassembled WGS sequence"/>
</dbReference>
<accession>A0A099F6P8</accession>
<organism evidence="2 4">
    <name type="scientific">Paracoccus halophilus</name>
    <dbReference type="NCBI Taxonomy" id="376733"/>
    <lineage>
        <taxon>Bacteria</taxon>
        <taxon>Pseudomonadati</taxon>
        <taxon>Pseudomonadota</taxon>
        <taxon>Alphaproteobacteria</taxon>
        <taxon>Rhodobacterales</taxon>
        <taxon>Paracoccaceae</taxon>
        <taxon>Paracoccus</taxon>
    </lineage>
</organism>
<gene>
    <name evidence="2" type="ORF">IT41_02930</name>
    <name evidence="3" type="ORF">SAMN04487972_104165</name>
</gene>
<reference evidence="2 4" key="2">
    <citation type="submission" date="2014-10" db="EMBL/GenBank/DDBJ databases">
        <title>Paracoccus sanguinis sp. nov., isolated from clinical specimens of New York State patients.</title>
        <authorList>
            <person name="Mingle L.A."/>
            <person name="Cole J.A."/>
            <person name="Lapierre P."/>
            <person name="Musser K.A."/>
        </authorList>
    </citation>
    <scope>NUCLEOTIDE SEQUENCE [LARGE SCALE GENOMIC DNA]</scope>
    <source>
        <strain evidence="2 4">JCM 14014</strain>
    </source>
</reference>
<reference evidence="2 4" key="1">
    <citation type="submission" date="2014-09" db="EMBL/GenBank/DDBJ databases">
        <authorList>
            <person name="McGinnis J.M."/>
            <person name="Wolfgang W.J."/>
        </authorList>
    </citation>
    <scope>NUCLEOTIDE SEQUENCE [LARGE SCALE GENOMIC DNA]</scope>
    <source>
        <strain evidence="2 4">JCM 14014</strain>
    </source>
</reference>
<dbReference type="AlphaFoldDB" id="A0A099F6P8"/>
<protein>
    <submittedName>
        <fullName evidence="3">Uncharacterized membrane protein YkoI</fullName>
    </submittedName>
</protein>
<dbReference type="EMBL" id="FOJO01000004">
    <property type="protein sequence ID" value="SFA46136.1"/>
    <property type="molecule type" value="Genomic_DNA"/>
</dbReference>
<dbReference type="RefSeq" id="WP_036738822.1">
    <property type="nucleotide sequence ID" value="NZ_FOJO01000004.1"/>
</dbReference>
<sequence>MNRLVPPLVTLIAALLPALPASAEKGRRAIPEDQIEEWAPELSSRHDHEFRVIPLRRAAKIVAGRFHGKLIGARLTGPTPRERDMGVVLVQELRLLTPSRDLLRIRLDARTGEFLEVAGAERDPQFRKEERK</sequence>
<keyword evidence="4" id="KW-1185">Reference proteome</keyword>
<dbReference type="STRING" id="376733.SAMN04487972_104165"/>
<evidence type="ECO:0000313" key="5">
    <source>
        <dbReference type="Proteomes" id="UP000182312"/>
    </source>
</evidence>
<evidence type="ECO:0000256" key="1">
    <source>
        <dbReference type="SAM" id="SignalP"/>
    </source>
</evidence>
<dbReference type="Proteomes" id="UP000182312">
    <property type="component" value="Unassembled WGS sequence"/>
</dbReference>
<evidence type="ECO:0000313" key="3">
    <source>
        <dbReference type="EMBL" id="SFA46136.1"/>
    </source>
</evidence>
<dbReference type="EMBL" id="JRKN01000003">
    <property type="protein sequence ID" value="KGJ06129.1"/>
    <property type="molecule type" value="Genomic_DNA"/>
</dbReference>
<name>A0A099F6P8_9RHOB</name>
<dbReference type="OrthoDB" id="7870353at2"/>
<keyword evidence="1" id="KW-0732">Signal</keyword>
<evidence type="ECO:0000313" key="4">
    <source>
        <dbReference type="Proteomes" id="UP000029846"/>
    </source>
</evidence>
<dbReference type="eggNOG" id="ENOG5032RXR">
    <property type="taxonomic scope" value="Bacteria"/>
</dbReference>
<evidence type="ECO:0000313" key="2">
    <source>
        <dbReference type="EMBL" id="KGJ06129.1"/>
    </source>
</evidence>
<feature type="chain" id="PRO_5010409452" evidence="1">
    <location>
        <begin position="24"/>
        <end position="132"/>
    </location>
</feature>